<dbReference type="EMBL" id="CAJPIN010006105">
    <property type="protein sequence ID" value="CAG2057822.1"/>
    <property type="molecule type" value="Genomic_DNA"/>
</dbReference>
<keyword evidence="3" id="KW-1185">Reference proteome</keyword>
<gene>
    <name evidence="2" type="ORF">TPAB3V08_LOCUS4797</name>
</gene>
<comment type="caution">
    <text evidence="2">The sequence shown here is derived from an EMBL/GenBank/DDBJ whole genome shotgun (WGS) entry which is preliminary data.</text>
</comment>
<accession>A0ABN7NSJ1</accession>
<evidence type="ECO:0000256" key="1">
    <source>
        <dbReference type="SAM" id="MobiDB-lite"/>
    </source>
</evidence>
<protein>
    <submittedName>
        <fullName evidence="2">Uncharacterized protein</fullName>
    </submittedName>
</protein>
<dbReference type="Proteomes" id="UP001153148">
    <property type="component" value="Unassembled WGS sequence"/>
</dbReference>
<reference evidence="2" key="1">
    <citation type="submission" date="2021-03" db="EMBL/GenBank/DDBJ databases">
        <authorList>
            <person name="Tran Van P."/>
        </authorList>
    </citation>
    <scope>NUCLEOTIDE SEQUENCE</scope>
</reference>
<proteinExistence type="predicted"/>
<evidence type="ECO:0000313" key="3">
    <source>
        <dbReference type="Proteomes" id="UP001153148"/>
    </source>
</evidence>
<feature type="compositionally biased region" description="Basic and acidic residues" evidence="1">
    <location>
        <begin position="1"/>
        <end position="23"/>
    </location>
</feature>
<organism evidence="2 3">
    <name type="scientific">Timema podura</name>
    <name type="common">Walking stick</name>
    <dbReference type="NCBI Taxonomy" id="61482"/>
    <lineage>
        <taxon>Eukaryota</taxon>
        <taxon>Metazoa</taxon>
        <taxon>Ecdysozoa</taxon>
        <taxon>Arthropoda</taxon>
        <taxon>Hexapoda</taxon>
        <taxon>Insecta</taxon>
        <taxon>Pterygota</taxon>
        <taxon>Neoptera</taxon>
        <taxon>Polyneoptera</taxon>
        <taxon>Phasmatodea</taxon>
        <taxon>Timematodea</taxon>
        <taxon>Timematoidea</taxon>
        <taxon>Timematidae</taxon>
        <taxon>Timema</taxon>
    </lineage>
</organism>
<evidence type="ECO:0000313" key="2">
    <source>
        <dbReference type="EMBL" id="CAG2057822.1"/>
    </source>
</evidence>
<name>A0ABN7NSJ1_TIMPD</name>
<sequence length="192" mass="21828">MHRADLGKRMNEFKNHMLSRDSPEESTVEEANQQAKEREPAFVWRESVKLFRKNHLSSPDRDSNLDIPVLDSLGANSQLTDKDCDSPPVMLSYLETRSHTPTSSRSSPQYLHGPGAWVKRGPGSILTWVLSAKPLSTQSDLSLEVLDVSSVCSMRPAILCCITQQFDQYFINQLPYIEQNMMNKIIPDKEIY</sequence>
<feature type="region of interest" description="Disordered" evidence="1">
    <location>
        <begin position="1"/>
        <end position="39"/>
    </location>
</feature>